<name>A0ACC2FH80_DALPE</name>
<dbReference type="EMBL" id="CM055755">
    <property type="protein sequence ID" value="KAJ7990687.1"/>
    <property type="molecule type" value="Genomic_DNA"/>
</dbReference>
<organism evidence="1 2">
    <name type="scientific">Dallia pectoralis</name>
    <name type="common">Alaska blackfish</name>
    <dbReference type="NCBI Taxonomy" id="75939"/>
    <lineage>
        <taxon>Eukaryota</taxon>
        <taxon>Metazoa</taxon>
        <taxon>Chordata</taxon>
        <taxon>Craniata</taxon>
        <taxon>Vertebrata</taxon>
        <taxon>Euteleostomi</taxon>
        <taxon>Actinopterygii</taxon>
        <taxon>Neopterygii</taxon>
        <taxon>Teleostei</taxon>
        <taxon>Protacanthopterygii</taxon>
        <taxon>Esociformes</taxon>
        <taxon>Umbridae</taxon>
        <taxon>Dallia</taxon>
    </lineage>
</organism>
<reference evidence="1" key="1">
    <citation type="submission" date="2021-05" db="EMBL/GenBank/DDBJ databases">
        <authorList>
            <person name="Pan Q."/>
            <person name="Jouanno E."/>
            <person name="Zahm M."/>
            <person name="Klopp C."/>
            <person name="Cabau C."/>
            <person name="Louis A."/>
            <person name="Berthelot C."/>
            <person name="Parey E."/>
            <person name="Roest Crollius H."/>
            <person name="Montfort J."/>
            <person name="Robinson-Rechavi M."/>
            <person name="Bouchez O."/>
            <person name="Lampietro C."/>
            <person name="Lopez Roques C."/>
            <person name="Donnadieu C."/>
            <person name="Postlethwait J."/>
            <person name="Bobe J."/>
            <person name="Dillon D."/>
            <person name="Chandos A."/>
            <person name="von Hippel F."/>
            <person name="Guiguen Y."/>
        </authorList>
    </citation>
    <scope>NUCLEOTIDE SEQUENCE</scope>
    <source>
        <strain evidence="1">YG-Jan2019</strain>
    </source>
</reference>
<keyword evidence="2" id="KW-1185">Reference proteome</keyword>
<sequence length="100" mass="11105">MPIPSEGYTIRYLREESGLKKCVTYLVPIQKSLNTDVGNFPVLQNEVVVKEKCLQCGEEVPLHALGDHLTTCVGRTRKEDLLSLLQGDTPEDSQGIYDGL</sequence>
<comment type="caution">
    <text evidence="1">The sequence shown here is derived from an EMBL/GenBank/DDBJ whole genome shotgun (WGS) entry which is preliminary data.</text>
</comment>
<dbReference type="Proteomes" id="UP001157502">
    <property type="component" value="Chromosome 28"/>
</dbReference>
<proteinExistence type="predicted"/>
<evidence type="ECO:0000313" key="2">
    <source>
        <dbReference type="Proteomes" id="UP001157502"/>
    </source>
</evidence>
<protein>
    <submittedName>
        <fullName evidence="1">Uncharacterized protein</fullName>
    </submittedName>
</protein>
<gene>
    <name evidence="1" type="ORF">DPEC_G00302980</name>
</gene>
<evidence type="ECO:0000313" key="1">
    <source>
        <dbReference type="EMBL" id="KAJ7990687.1"/>
    </source>
</evidence>
<accession>A0ACC2FH80</accession>